<evidence type="ECO:0008006" key="2">
    <source>
        <dbReference type="Google" id="ProtNLM"/>
    </source>
</evidence>
<dbReference type="InterPro" id="IPR036849">
    <property type="entry name" value="Enolase-like_C_sf"/>
</dbReference>
<feature type="non-terminal residue" evidence="1">
    <location>
        <position position="1"/>
    </location>
</feature>
<dbReference type="AlphaFoldDB" id="A0A382PWT8"/>
<protein>
    <recommendedName>
        <fullName evidence="2">Enolase C-terminal domain-containing protein</fullName>
    </recommendedName>
</protein>
<accession>A0A382PWT8</accession>
<dbReference type="Gene3D" id="3.20.20.120">
    <property type="entry name" value="Enolase-like C-terminal domain"/>
    <property type="match status" value="1"/>
</dbReference>
<proteinExistence type="predicted"/>
<reference evidence="1" key="1">
    <citation type="submission" date="2018-05" db="EMBL/GenBank/DDBJ databases">
        <authorList>
            <person name="Lanie J.A."/>
            <person name="Ng W.-L."/>
            <person name="Kazmierczak K.M."/>
            <person name="Andrzejewski T.M."/>
            <person name="Davidsen T.M."/>
            <person name="Wayne K.J."/>
            <person name="Tettelin H."/>
            <person name="Glass J.I."/>
            <person name="Rusch D."/>
            <person name="Podicherti R."/>
            <person name="Tsui H.-C.T."/>
            <person name="Winkler M.E."/>
        </authorList>
    </citation>
    <scope>NUCLEOTIDE SEQUENCE</scope>
</reference>
<dbReference type="EMBL" id="UINC01110285">
    <property type="protein sequence ID" value="SVC77686.1"/>
    <property type="molecule type" value="Genomic_DNA"/>
</dbReference>
<gene>
    <name evidence="1" type="ORF">METZ01_LOCUS330540</name>
</gene>
<evidence type="ECO:0000313" key="1">
    <source>
        <dbReference type="EMBL" id="SVC77686.1"/>
    </source>
</evidence>
<organism evidence="1">
    <name type="scientific">marine metagenome</name>
    <dbReference type="NCBI Taxonomy" id="408172"/>
    <lineage>
        <taxon>unclassified sequences</taxon>
        <taxon>metagenomes</taxon>
        <taxon>ecological metagenomes</taxon>
    </lineage>
</organism>
<name>A0A382PWT8_9ZZZZ</name>
<sequence length="44" mass="5076">QQGHPESIVKDGFIDVWDKPGLGITLDIELARQYLEPEDENFFD</sequence>
<dbReference type="SUPFAM" id="SSF51604">
    <property type="entry name" value="Enolase C-terminal domain-like"/>
    <property type="match status" value="1"/>
</dbReference>